<comment type="caution">
    <text evidence="2">The sequence shown here is derived from an EMBL/GenBank/DDBJ whole genome shotgun (WGS) entry which is preliminary data.</text>
</comment>
<dbReference type="AlphaFoldDB" id="A0A9D1M0A9"/>
<dbReference type="SMART" id="SM00849">
    <property type="entry name" value="Lactamase_B"/>
    <property type="match status" value="1"/>
</dbReference>
<organism evidence="2 3">
    <name type="scientific">Candidatus Merdicola faecigallinarum</name>
    <dbReference type="NCBI Taxonomy" id="2840862"/>
    <lineage>
        <taxon>Bacteria</taxon>
        <taxon>Bacillati</taxon>
        <taxon>Bacillota</taxon>
        <taxon>Clostridia</taxon>
        <taxon>Candidatus Merdicola</taxon>
    </lineage>
</organism>
<dbReference type="EMBL" id="DVNH01000014">
    <property type="protein sequence ID" value="HIU51301.1"/>
    <property type="molecule type" value="Genomic_DNA"/>
</dbReference>
<reference evidence="2" key="2">
    <citation type="journal article" date="2021" name="PeerJ">
        <title>Extensive microbial diversity within the chicken gut microbiome revealed by metagenomics and culture.</title>
        <authorList>
            <person name="Gilroy R."/>
            <person name="Ravi A."/>
            <person name="Getino M."/>
            <person name="Pursley I."/>
            <person name="Horton D.L."/>
            <person name="Alikhan N.F."/>
            <person name="Baker D."/>
            <person name="Gharbi K."/>
            <person name="Hall N."/>
            <person name="Watson M."/>
            <person name="Adriaenssens E.M."/>
            <person name="Foster-Nyarko E."/>
            <person name="Jarju S."/>
            <person name="Secka A."/>
            <person name="Antonio M."/>
            <person name="Oren A."/>
            <person name="Chaudhuri R.R."/>
            <person name="La Ragione R."/>
            <person name="Hildebrand F."/>
            <person name="Pallen M.J."/>
        </authorList>
    </citation>
    <scope>NUCLEOTIDE SEQUENCE</scope>
    <source>
        <strain evidence="2">CHK195-15760</strain>
    </source>
</reference>
<proteinExistence type="predicted"/>
<sequence>MLNFISLYSGSTGNSLFVESENTKILIDAGVSAKKILSALTSLQSDINEINAILVTHEHIDHVQSLGTISAKYNIPVFANSKTWDAMPKQKDKISYYNQKHFNPTEKFEIGDLTIEPFPIPHDAANPCGFNIYHENKKLSIATDLGHMTKPILEKLEGSSFIMLESNYDPEILKCCSYPYHLKTRIAGPNGHLPNQMAGKTIAYLLKSGLKEVTLGHLSKENNFPELAYKTVIDELIESNFDENSIHVSVASRLAPSKLIEVS</sequence>
<dbReference type="Proteomes" id="UP000824093">
    <property type="component" value="Unassembled WGS sequence"/>
</dbReference>
<accession>A0A9D1M0A9</accession>
<evidence type="ECO:0000313" key="2">
    <source>
        <dbReference type="EMBL" id="HIU51301.1"/>
    </source>
</evidence>
<dbReference type="SUPFAM" id="SSF56281">
    <property type="entry name" value="Metallo-hydrolase/oxidoreductase"/>
    <property type="match status" value="1"/>
</dbReference>
<dbReference type="InterPro" id="IPR001279">
    <property type="entry name" value="Metallo-B-lactamas"/>
</dbReference>
<reference evidence="2" key="1">
    <citation type="submission" date="2020-10" db="EMBL/GenBank/DDBJ databases">
        <authorList>
            <person name="Gilroy R."/>
        </authorList>
    </citation>
    <scope>NUCLEOTIDE SEQUENCE</scope>
    <source>
        <strain evidence="2">CHK195-15760</strain>
    </source>
</reference>
<feature type="domain" description="Metallo-beta-lactamase" evidence="1">
    <location>
        <begin position="12"/>
        <end position="181"/>
    </location>
</feature>
<dbReference type="Pfam" id="PF12706">
    <property type="entry name" value="Lactamase_B_2"/>
    <property type="match status" value="1"/>
</dbReference>
<dbReference type="PANTHER" id="PTHR47619:SF1">
    <property type="entry name" value="EXODEOXYRIBONUCLEASE WALJ"/>
    <property type="match status" value="1"/>
</dbReference>
<evidence type="ECO:0000313" key="3">
    <source>
        <dbReference type="Proteomes" id="UP000824093"/>
    </source>
</evidence>
<name>A0A9D1M0A9_9FIRM</name>
<evidence type="ECO:0000259" key="1">
    <source>
        <dbReference type="SMART" id="SM00849"/>
    </source>
</evidence>
<dbReference type="PANTHER" id="PTHR47619">
    <property type="entry name" value="METALLO-HYDROLASE YYCJ-RELATED"/>
    <property type="match status" value="1"/>
</dbReference>
<protein>
    <submittedName>
        <fullName evidence="2">MBL fold metallo-hydrolase</fullName>
    </submittedName>
</protein>
<dbReference type="InterPro" id="IPR036866">
    <property type="entry name" value="RibonucZ/Hydroxyglut_hydro"/>
</dbReference>
<dbReference type="InterPro" id="IPR052533">
    <property type="entry name" value="WalJ/YycJ-like"/>
</dbReference>
<gene>
    <name evidence="2" type="ORF">IAB70_01550</name>
</gene>
<dbReference type="Gene3D" id="3.60.15.10">
    <property type="entry name" value="Ribonuclease Z/Hydroxyacylglutathione hydrolase-like"/>
    <property type="match status" value="1"/>
</dbReference>